<sequence>MQDARIEKALAEATTRYGERGLQVAAYLGPDVIVDAWTGPADQDGRPVTGDTLFSVFSVSKAITSLALHLQAERGLVDYESPVARYWPEFGGNGKGDILVRHVLSHQSGIPQMPEGVTPELLGDWGWMTARVAEFTPLFAPGTSSAYQSLVFGHIVGEVVRRTDPSGRDFGEFVRQELCAPLGIEDLFFGVPDQRLPDVAVLTSILSRERVVGETEASRLAKPDAVAPDAHVHNLDVVKQACYPAAGGIMSARAAARLAALVANGGELDGVRLLSEFRVRNLLTPRPNGDALDEVLFGGGRVAPSIGTGGFWLGGGTVLGGGAATLYHGGSGGSLLWVDLDRRLSVAIFHNRMFEAFDPGSGDHPFSAIGRAVLDVAGERLAAAGHSPSVTA</sequence>
<dbReference type="Proteomes" id="UP000198967">
    <property type="component" value="Unassembled WGS sequence"/>
</dbReference>
<dbReference type="Pfam" id="PF00144">
    <property type="entry name" value="Beta-lactamase"/>
    <property type="match status" value="1"/>
</dbReference>
<dbReference type="SUPFAM" id="SSF56601">
    <property type="entry name" value="beta-lactamase/transpeptidase-like"/>
    <property type="match status" value="1"/>
</dbReference>
<dbReference type="InterPro" id="IPR001466">
    <property type="entry name" value="Beta-lactam-related"/>
</dbReference>
<evidence type="ECO:0000259" key="1">
    <source>
        <dbReference type="Pfam" id="PF00144"/>
    </source>
</evidence>
<gene>
    <name evidence="2" type="ORF">SAMN05216377_111126</name>
</gene>
<evidence type="ECO:0000313" key="2">
    <source>
        <dbReference type="EMBL" id="SDG38386.1"/>
    </source>
</evidence>
<keyword evidence="3" id="KW-1185">Reference proteome</keyword>
<evidence type="ECO:0000313" key="3">
    <source>
        <dbReference type="Proteomes" id="UP000198967"/>
    </source>
</evidence>
<dbReference type="STRING" id="366584.SAMN05216377_111126"/>
<proteinExistence type="predicted"/>
<dbReference type="PANTHER" id="PTHR43319:SF3">
    <property type="entry name" value="BETA-LACTAMASE-RELATED DOMAIN-CONTAINING PROTEIN"/>
    <property type="match status" value="1"/>
</dbReference>
<dbReference type="EMBL" id="FNBE01000011">
    <property type="protein sequence ID" value="SDG38386.1"/>
    <property type="molecule type" value="Genomic_DNA"/>
</dbReference>
<protein>
    <submittedName>
        <fullName evidence="2">CubicO group peptidase, beta-lactamase class C family</fullName>
    </submittedName>
</protein>
<dbReference type="RefSeq" id="WP_245707560.1">
    <property type="nucleotide sequence ID" value="NZ_FNBE01000011.1"/>
</dbReference>
<accession>A0A1G7TSU3</accession>
<dbReference type="PANTHER" id="PTHR43319">
    <property type="entry name" value="BETA-LACTAMASE-RELATED"/>
    <property type="match status" value="1"/>
</dbReference>
<name>A0A1G7TSU3_PSEOR</name>
<dbReference type="InterPro" id="IPR012338">
    <property type="entry name" value="Beta-lactam/transpept-like"/>
</dbReference>
<feature type="domain" description="Beta-lactamase-related" evidence="1">
    <location>
        <begin position="7"/>
        <end position="358"/>
    </location>
</feature>
<dbReference type="InterPro" id="IPR052907">
    <property type="entry name" value="Beta-lactamase/esterase"/>
</dbReference>
<organism evidence="2 3">
    <name type="scientific">Pseudonocardia oroxyli</name>
    <dbReference type="NCBI Taxonomy" id="366584"/>
    <lineage>
        <taxon>Bacteria</taxon>
        <taxon>Bacillati</taxon>
        <taxon>Actinomycetota</taxon>
        <taxon>Actinomycetes</taxon>
        <taxon>Pseudonocardiales</taxon>
        <taxon>Pseudonocardiaceae</taxon>
        <taxon>Pseudonocardia</taxon>
    </lineage>
</organism>
<reference evidence="2 3" key="1">
    <citation type="submission" date="2016-10" db="EMBL/GenBank/DDBJ databases">
        <authorList>
            <person name="de Groot N.N."/>
        </authorList>
    </citation>
    <scope>NUCLEOTIDE SEQUENCE [LARGE SCALE GENOMIC DNA]</scope>
    <source>
        <strain evidence="2 3">CGMCC 4.3143</strain>
    </source>
</reference>
<dbReference type="Gene3D" id="3.40.710.10">
    <property type="entry name" value="DD-peptidase/beta-lactamase superfamily"/>
    <property type="match status" value="1"/>
</dbReference>
<dbReference type="AlphaFoldDB" id="A0A1G7TSU3"/>